<dbReference type="Pfam" id="PF01638">
    <property type="entry name" value="HxlR"/>
    <property type="match status" value="1"/>
</dbReference>
<dbReference type="InterPro" id="IPR036388">
    <property type="entry name" value="WH-like_DNA-bd_sf"/>
</dbReference>
<dbReference type="SUPFAM" id="SSF46785">
    <property type="entry name" value="Winged helix' DNA-binding domain"/>
    <property type="match status" value="1"/>
</dbReference>
<sequence length="151" mass="16818">MNCSLAQCLEVVGEWWTLLIVRDALLGVTRFDDFRDRLGIARNVLAQRLEHLVAHDILTREPYQDNPVRHDYRLTPKGRSLWLVVTAMRQWGDDWAAPDGPPLEVVHTTCGHTAVIHPTCSHCGEKVTGPDLRPTLGPGAHSPALLPVPSH</sequence>
<dbReference type="AlphaFoldDB" id="A0A318KFA0"/>
<keyword evidence="3" id="KW-0804">Transcription</keyword>
<dbReference type="Proteomes" id="UP000247569">
    <property type="component" value="Unassembled WGS sequence"/>
</dbReference>
<dbReference type="PANTHER" id="PTHR33204:SF18">
    <property type="entry name" value="TRANSCRIPTIONAL REGULATORY PROTEIN"/>
    <property type="match status" value="1"/>
</dbReference>
<protein>
    <submittedName>
        <fullName evidence="5">HxlR family transcriptional regulator</fullName>
    </submittedName>
</protein>
<dbReference type="PANTHER" id="PTHR33204">
    <property type="entry name" value="TRANSCRIPTIONAL REGULATOR, MARR FAMILY"/>
    <property type="match status" value="1"/>
</dbReference>
<dbReference type="Gene3D" id="1.10.10.10">
    <property type="entry name" value="Winged helix-like DNA-binding domain superfamily/Winged helix DNA-binding domain"/>
    <property type="match status" value="1"/>
</dbReference>
<reference evidence="5 6" key="1">
    <citation type="submission" date="2018-05" db="EMBL/GenBank/DDBJ databases">
        <title>Genomic Encyclopedia of Type Strains, Phase IV (KMG-IV): sequencing the most valuable type-strain genomes for metagenomic binning, comparative biology and taxonomic classification.</title>
        <authorList>
            <person name="Goeker M."/>
        </authorList>
    </citation>
    <scope>NUCLEOTIDE SEQUENCE [LARGE SCALE GENOMIC DNA]</scope>
    <source>
        <strain evidence="5 6">DSM 44704</strain>
    </source>
</reference>
<dbReference type="EMBL" id="QJKF01000001">
    <property type="protein sequence ID" value="PXX70903.1"/>
    <property type="molecule type" value="Genomic_DNA"/>
</dbReference>
<feature type="domain" description="HTH hxlR-type" evidence="4">
    <location>
        <begin position="3"/>
        <end position="100"/>
    </location>
</feature>
<dbReference type="GO" id="GO:0003677">
    <property type="term" value="F:DNA binding"/>
    <property type="evidence" value="ECO:0007669"/>
    <property type="project" value="UniProtKB-KW"/>
</dbReference>
<accession>A0A318KFA0</accession>
<gene>
    <name evidence="5" type="ORF">DFR70_101324</name>
</gene>
<evidence type="ECO:0000256" key="1">
    <source>
        <dbReference type="ARBA" id="ARBA00023015"/>
    </source>
</evidence>
<keyword evidence="2" id="KW-0238">DNA-binding</keyword>
<organism evidence="5 6">
    <name type="scientific">Nocardia tenerifensis</name>
    <dbReference type="NCBI Taxonomy" id="228006"/>
    <lineage>
        <taxon>Bacteria</taxon>
        <taxon>Bacillati</taxon>
        <taxon>Actinomycetota</taxon>
        <taxon>Actinomycetes</taxon>
        <taxon>Mycobacteriales</taxon>
        <taxon>Nocardiaceae</taxon>
        <taxon>Nocardia</taxon>
    </lineage>
</organism>
<keyword evidence="1" id="KW-0805">Transcription regulation</keyword>
<evidence type="ECO:0000256" key="3">
    <source>
        <dbReference type="ARBA" id="ARBA00023163"/>
    </source>
</evidence>
<comment type="caution">
    <text evidence="5">The sequence shown here is derived from an EMBL/GenBank/DDBJ whole genome shotgun (WGS) entry which is preliminary data.</text>
</comment>
<evidence type="ECO:0000256" key="2">
    <source>
        <dbReference type="ARBA" id="ARBA00023125"/>
    </source>
</evidence>
<dbReference type="PROSITE" id="PS51118">
    <property type="entry name" value="HTH_HXLR"/>
    <property type="match status" value="1"/>
</dbReference>
<evidence type="ECO:0000313" key="6">
    <source>
        <dbReference type="Proteomes" id="UP000247569"/>
    </source>
</evidence>
<evidence type="ECO:0000259" key="4">
    <source>
        <dbReference type="PROSITE" id="PS51118"/>
    </source>
</evidence>
<proteinExistence type="predicted"/>
<dbReference type="InterPro" id="IPR002577">
    <property type="entry name" value="HTH_HxlR"/>
</dbReference>
<name>A0A318KFA0_9NOCA</name>
<evidence type="ECO:0000313" key="5">
    <source>
        <dbReference type="EMBL" id="PXX70903.1"/>
    </source>
</evidence>
<dbReference type="InterPro" id="IPR036390">
    <property type="entry name" value="WH_DNA-bd_sf"/>
</dbReference>
<keyword evidence="6" id="KW-1185">Reference proteome</keyword>